<dbReference type="RefSeq" id="WP_145812859.1">
    <property type="nucleotide sequence ID" value="NZ_VIVK01000001.1"/>
</dbReference>
<organism evidence="1 2">
    <name type="scientific">Kribbella amoyensis</name>
    <dbReference type="NCBI Taxonomy" id="996641"/>
    <lineage>
        <taxon>Bacteria</taxon>
        <taxon>Bacillati</taxon>
        <taxon>Actinomycetota</taxon>
        <taxon>Actinomycetes</taxon>
        <taxon>Propionibacteriales</taxon>
        <taxon>Kribbellaceae</taxon>
        <taxon>Kribbella</taxon>
    </lineage>
</organism>
<protein>
    <submittedName>
        <fullName evidence="1">Uncharacterized protein</fullName>
    </submittedName>
</protein>
<evidence type="ECO:0000313" key="2">
    <source>
        <dbReference type="Proteomes" id="UP000318380"/>
    </source>
</evidence>
<comment type="caution">
    <text evidence="1">The sequence shown here is derived from an EMBL/GenBank/DDBJ whole genome shotgun (WGS) entry which is preliminary data.</text>
</comment>
<reference evidence="1 2" key="1">
    <citation type="submission" date="2019-06" db="EMBL/GenBank/DDBJ databases">
        <title>Sequencing the genomes of 1000 actinobacteria strains.</title>
        <authorList>
            <person name="Klenk H.-P."/>
        </authorList>
    </citation>
    <scope>NUCLEOTIDE SEQUENCE [LARGE SCALE GENOMIC DNA]</scope>
    <source>
        <strain evidence="1 2">DSM 24683</strain>
    </source>
</reference>
<dbReference type="EMBL" id="VIVK01000001">
    <property type="protein sequence ID" value="TWD80450.1"/>
    <property type="molecule type" value="Genomic_DNA"/>
</dbReference>
<dbReference type="Proteomes" id="UP000318380">
    <property type="component" value="Unassembled WGS sequence"/>
</dbReference>
<keyword evidence="2" id="KW-1185">Reference proteome</keyword>
<name>A0A561BNJ4_9ACTN</name>
<dbReference type="OrthoDB" id="5189174at2"/>
<dbReference type="AlphaFoldDB" id="A0A561BNJ4"/>
<evidence type="ECO:0000313" key="1">
    <source>
        <dbReference type="EMBL" id="TWD80450.1"/>
    </source>
</evidence>
<accession>A0A561BNJ4</accession>
<gene>
    <name evidence="1" type="ORF">FB561_1526</name>
</gene>
<sequence>MIVAIDADSRDAVEAEHLLHELLGPVRTPVVAGTHVVRGGDRPHLAVSVSSTADLSELVRTWCEGRAAGFAITRPGASGPELAGPSTLVRGAYVAAIECALGTAGRLVRWPGQDNAHGILTVADLRADCGIDEVEALGGLSIDDSTRVDTRDYLRPIRRTGRTVLQVQPAAEGLLIPFEAEHQQKCCTDH</sequence>
<proteinExistence type="predicted"/>